<reference evidence="1" key="1">
    <citation type="submission" date="2020-10" db="EMBL/GenBank/DDBJ databases">
        <title>Taxonomic study of unclassified bacteria belonging to the class Ktedonobacteria.</title>
        <authorList>
            <person name="Yabe S."/>
            <person name="Wang C.M."/>
            <person name="Zheng Y."/>
            <person name="Sakai Y."/>
            <person name="Cavaletti L."/>
            <person name="Monciardini P."/>
            <person name="Donadio S."/>
        </authorList>
    </citation>
    <scope>NUCLEOTIDE SEQUENCE</scope>
    <source>
        <strain evidence="1">SOSP1-1</strain>
    </source>
</reference>
<comment type="caution">
    <text evidence="1">The sequence shown here is derived from an EMBL/GenBank/DDBJ whole genome shotgun (WGS) entry which is preliminary data.</text>
</comment>
<gene>
    <name evidence="1" type="ORF">KSX_06020</name>
</gene>
<dbReference type="AlphaFoldDB" id="A0A8J3HYT6"/>
<proteinExistence type="predicted"/>
<accession>A0A8J3HYT6</accession>
<evidence type="ECO:0000313" key="1">
    <source>
        <dbReference type="EMBL" id="GHO42439.1"/>
    </source>
</evidence>
<dbReference type="Proteomes" id="UP000612362">
    <property type="component" value="Unassembled WGS sequence"/>
</dbReference>
<dbReference type="RefSeq" id="WP_220191979.1">
    <property type="nucleotide sequence ID" value="NZ_BNJF01000001.1"/>
</dbReference>
<dbReference type="EMBL" id="BNJF01000001">
    <property type="protein sequence ID" value="GHO42439.1"/>
    <property type="molecule type" value="Genomic_DNA"/>
</dbReference>
<protein>
    <submittedName>
        <fullName evidence="1">Uncharacterized protein</fullName>
    </submittedName>
</protein>
<name>A0A8J3HYT6_9CHLR</name>
<keyword evidence="2" id="KW-1185">Reference proteome</keyword>
<evidence type="ECO:0000313" key="2">
    <source>
        <dbReference type="Proteomes" id="UP000612362"/>
    </source>
</evidence>
<sequence>MYKDTPEFRLFVYRQNSFQYGTLVDGGAYKLNEQVKFDDGRARGTIAWKYQDQERGLIYVIEDYSGYPFEVCESEIVSEV</sequence>
<organism evidence="1 2">
    <name type="scientific">Ktedonospora formicarum</name>
    <dbReference type="NCBI Taxonomy" id="2778364"/>
    <lineage>
        <taxon>Bacteria</taxon>
        <taxon>Bacillati</taxon>
        <taxon>Chloroflexota</taxon>
        <taxon>Ktedonobacteria</taxon>
        <taxon>Ktedonobacterales</taxon>
        <taxon>Ktedonobacteraceae</taxon>
        <taxon>Ktedonospora</taxon>
    </lineage>
</organism>